<dbReference type="EMBL" id="JAXUIA010000002">
    <property type="protein sequence ID" value="MEA0975702.1"/>
    <property type="molecule type" value="Genomic_DNA"/>
</dbReference>
<proteinExistence type="predicted"/>
<accession>A0ABU5NI34</accession>
<evidence type="ECO:0000313" key="1">
    <source>
        <dbReference type="EMBL" id="MEA0975702.1"/>
    </source>
</evidence>
<sequence length="58" mass="6815">MMIPKPTVDKITLTTSNFVLVVSKTLIKYFIANRMIELFDKKNGHRFIQAIPVFYLLR</sequence>
<evidence type="ECO:0000313" key="2">
    <source>
        <dbReference type="Proteomes" id="UP001289615"/>
    </source>
</evidence>
<dbReference type="RefSeq" id="WP_322611034.1">
    <property type="nucleotide sequence ID" value="NZ_JAXLNX010000005.1"/>
</dbReference>
<name>A0ABU5NI34_9BACI</name>
<reference evidence="1 2" key="1">
    <citation type="submission" date="2023-12" db="EMBL/GenBank/DDBJ databases">
        <title>Genome comparison identifies genes involved in endophytic behavior of Lysinibacillus irui and provides insights into its role as a plant-growth promoting bacterium.</title>
        <authorList>
            <person name="Hilario S."/>
            <person name="Matos I."/>
            <person name="Goncalves M.F.M."/>
            <person name="Pardo C.A."/>
            <person name="Santos M.J."/>
        </authorList>
    </citation>
    <scope>NUCLEOTIDE SEQUENCE [LARGE SCALE GENOMIC DNA]</scope>
    <source>
        <strain evidence="1 2">B3</strain>
    </source>
</reference>
<organism evidence="1 2">
    <name type="scientific">Lysinibacillus irui</name>
    <dbReference type="NCBI Taxonomy" id="2998077"/>
    <lineage>
        <taxon>Bacteria</taxon>
        <taxon>Bacillati</taxon>
        <taxon>Bacillota</taxon>
        <taxon>Bacilli</taxon>
        <taxon>Bacillales</taxon>
        <taxon>Bacillaceae</taxon>
        <taxon>Lysinibacillus</taxon>
    </lineage>
</organism>
<protein>
    <submittedName>
        <fullName evidence="1">Uncharacterized protein</fullName>
    </submittedName>
</protein>
<gene>
    <name evidence="1" type="ORF">U6C28_05275</name>
</gene>
<dbReference type="Proteomes" id="UP001289615">
    <property type="component" value="Unassembled WGS sequence"/>
</dbReference>
<keyword evidence="2" id="KW-1185">Reference proteome</keyword>
<comment type="caution">
    <text evidence="1">The sequence shown here is derived from an EMBL/GenBank/DDBJ whole genome shotgun (WGS) entry which is preliminary data.</text>
</comment>